<keyword evidence="4" id="KW-1003">Cell membrane</keyword>
<dbReference type="GO" id="GO:0071978">
    <property type="term" value="P:bacterial-type flagellum-dependent swarming motility"/>
    <property type="evidence" value="ECO:0007669"/>
    <property type="project" value="TreeGrafter"/>
</dbReference>
<keyword evidence="8 10" id="KW-1133">Transmembrane helix</keyword>
<reference evidence="11 12" key="1">
    <citation type="submission" date="2017-05" db="EMBL/GenBank/DDBJ databases">
        <title>Genomic insights into alkan degradation activity of Oleiphilus messinensis.</title>
        <authorList>
            <person name="Kozyavkin S.A."/>
            <person name="Slesarev A.I."/>
            <person name="Golyshin P.N."/>
            <person name="Korzhenkov A."/>
            <person name="Golyshina O.N."/>
            <person name="Toshchakov S.V."/>
        </authorList>
    </citation>
    <scope>NUCLEOTIDE SEQUENCE [LARGE SCALE GENOMIC DNA]</scope>
    <source>
        <strain evidence="11 12">ME102</strain>
    </source>
</reference>
<comment type="subcellular location">
    <subcellularLocation>
        <location evidence="10">Cell inner membrane</location>
    </subcellularLocation>
    <subcellularLocation>
        <location evidence="2">Cell membrane</location>
        <topology evidence="2">Single-pass membrane protein</topology>
    </subcellularLocation>
</comment>
<dbReference type="GO" id="GO:0006935">
    <property type="term" value="P:chemotaxis"/>
    <property type="evidence" value="ECO:0007669"/>
    <property type="project" value="UniProtKB-KW"/>
</dbReference>
<evidence type="ECO:0000256" key="9">
    <source>
        <dbReference type="ARBA" id="ARBA00023136"/>
    </source>
</evidence>
<evidence type="ECO:0000256" key="8">
    <source>
        <dbReference type="ARBA" id="ARBA00022989"/>
    </source>
</evidence>
<evidence type="ECO:0000256" key="6">
    <source>
        <dbReference type="ARBA" id="ARBA00022692"/>
    </source>
</evidence>
<accession>A0A1Y0IDX7</accession>
<dbReference type="GO" id="GO:0005886">
    <property type="term" value="C:plasma membrane"/>
    <property type="evidence" value="ECO:0007669"/>
    <property type="project" value="UniProtKB-SubCell"/>
</dbReference>
<dbReference type="Proteomes" id="UP000196027">
    <property type="component" value="Chromosome"/>
</dbReference>
<gene>
    <name evidence="11" type="ORF">OLMES_3544</name>
</gene>
<dbReference type="InterPro" id="IPR005503">
    <property type="entry name" value="FliL"/>
</dbReference>
<evidence type="ECO:0000256" key="5">
    <source>
        <dbReference type="ARBA" id="ARBA00022500"/>
    </source>
</evidence>
<keyword evidence="7 10" id="KW-0283">Flagellar rotation</keyword>
<keyword evidence="5 10" id="KW-0145">Chemotaxis</keyword>
<evidence type="ECO:0000256" key="10">
    <source>
        <dbReference type="RuleBase" id="RU364125"/>
    </source>
</evidence>
<feature type="transmembrane region" description="Helical" evidence="10">
    <location>
        <begin position="23"/>
        <end position="46"/>
    </location>
</feature>
<keyword evidence="12" id="KW-1185">Reference proteome</keyword>
<proteinExistence type="inferred from homology"/>
<keyword evidence="10" id="KW-0997">Cell inner membrane</keyword>
<comment type="function">
    <text evidence="1 10">Controls the rotational direction of flagella during chemotaxis.</text>
</comment>
<name>A0A1Y0IDX7_9GAMM</name>
<dbReference type="Pfam" id="PF03748">
    <property type="entry name" value="FliL"/>
    <property type="match status" value="1"/>
</dbReference>
<evidence type="ECO:0000256" key="2">
    <source>
        <dbReference type="ARBA" id="ARBA00004162"/>
    </source>
</evidence>
<evidence type="ECO:0000256" key="3">
    <source>
        <dbReference type="ARBA" id="ARBA00008281"/>
    </source>
</evidence>
<dbReference type="PANTHER" id="PTHR35091">
    <property type="entry name" value="FLAGELLAR PROTEIN FLIL"/>
    <property type="match status" value="1"/>
</dbReference>
<evidence type="ECO:0000256" key="7">
    <source>
        <dbReference type="ARBA" id="ARBA00022779"/>
    </source>
</evidence>
<keyword evidence="11" id="KW-0282">Flagellum</keyword>
<keyword evidence="11" id="KW-0966">Cell projection</keyword>
<protein>
    <recommendedName>
        <fullName evidence="10">Flagellar protein FliL</fullName>
    </recommendedName>
</protein>
<dbReference type="OrthoDB" id="2087278at2"/>
<keyword evidence="6 10" id="KW-0812">Transmembrane</keyword>
<dbReference type="AlphaFoldDB" id="A0A1Y0IDX7"/>
<keyword evidence="9 10" id="KW-0472">Membrane</keyword>
<evidence type="ECO:0000313" key="12">
    <source>
        <dbReference type="Proteomes" id="UP000196027"/>
    </source>
</evidence>
<evidence type="ECO:0000256" key="1">
    <source>
        <dbReference type="ARBA" id="ARBA00002254"/>
    </source>
</evidence>
<evidence type="ECO:0000256" key="4">
    <source>
        <dbReference type="ARBA" id="ARBA00022475"/>
    </source>
</evidence>
<dbReference type="GO" id="GO:0009425">
    <property type="term" value="C:bacterial-type flagellum basal body"/>
    <property type="evidence" value="ECO:0007669"/>
    <property type="project" value="InterPro"/>
</dbReference>
<sequence>MAEKGKAAAEGDAAEGGKSNKKLIVILAIVVLLSIGISVGVTLFFLSGNDSTDNVEETPSEPVQKTALYTELKPPFVVALNVDNRQRYLQIYVSIMSRDQGALDTLDQHMPVVRSKLIALFSGQDFMQLQTGEGKQALQDAALDVVTNVLDQEGASGSIEKVLFTNFVMQ</sequence>
<organism evidence="11 12">
    <name type="scientific">Oleiphilus messinensis</name>
    <dbReference type="NCBI Taxonomy" id="141451"/>
    <lineage>
        <taxon>Bacteria</taxon>
        <taxon>Pseudomonadati</taxon>
        <taxon>Pseudomonadota</taxon>
        <taxon>Gammaproteobacteria</taxon>
        <taxon>Oceanospirillales</taxon>
        <taxon>Oleiphilaceae</taxon>
        <taxon>Oleiphilus</taxon>
    </lineage>
</organism>
<keyword evidence="11" id="KW-0969">Cilium</keyword>
<dbReference type="PANTHER" id="PTHR35091:SF2">
    <property type="entry name" value="FLAGELLAR PROTEIN FLIL"/>
    <property type="match status" value="1"/>
</dbReference>
<dbReference type="EMBL" id="CP021425">
    <property type="protein sequence ID" value="ARU57574.1"/>
    <property type="molecule type" value="Genomic_DNA"/>
</dbReference>
<dbReference type="KEGG" id="ome:OLMES_3544"/>
<dbReference type="RefSeq" id="WP_087462453.1">
    <property type="nucleotide sequence ID" value="NZ_CP021425.1"/>
</dbReference>
<comment type="similarity">
    <text evidence="3 10">Belongs to the FliL family.</text>
</comment>
<evidence type="ECO:0000313" key="11">
    <source>
        <dbReference type="EMBL" id="ARU57574.1"/>
    </source>
</evidence>